<name>A0A3E2NF38_9FIRM</name>
<dbReference type="RefSeq" id="WP_117416368.1">
    <property type="nucleotide sequence ID" value="NZ_QOHO01000021.1"/>
</dbReference>
<gene>
    <name evidence="1" type="ORF">DS742_07465</name>
</gene>
<evidence type="ECO:0000313" key="2">
    <source>
        <dbReference type="Proteomes" id="UP000260680"/>
    </source>
</evidence>
<dbReference type="Proteomes" id="UP000260680">
    <property type="component" value="Unassembled WGS sequence"/>
</dbReference>
<dbReference type="OrthoDB" id="2086691at2"/>
<protein>
    <submittedName>
        <fullName evidence="1">Uncharacterized protein</fullName>
    </submittedName>
</protein>
<sequence>MIKVEETRNLCHSITATDRVSTMLICFYGKKGEDLYGEILNCYIDRPVCFSSLGDLVLKLDEICDWIGSPQPSMEPRFLNKRMAEQYAYRTKGKNKVPVKAKIQLQDMKALSTRAIRAKSTLTIKIEYRLNASIQGRVMGKLTNKNYVGFRSALELIRMLKEIVIRTDSIV</sequence>
<reference evidence="1 2" key="1">
    <citation type="submission" date="2018-07" db="EMBL/GenBank/DDBJ databases">
        <title>New species, Clostridium PI-S10-A1B.</title>
        <authorList>
            <person name="Krishna G."/>
            <person name="Summeta K."/>
            <person name="Shikha S."/>
            <person name="Prabhu P.B."/>
            <person name="Suresh K."/>
        </authorList>
    </citation>
    <scope>NUCLEOTIDE SEQUENCE [LARGE SCALE GENOMIC DNA]</scope>
    <source>
        <strain evidence="1 2">PI-S10-A1B</strain>
    </source>
</reference>
<dbReference type="AlphaFoldDB" id="A0A3E2NF38"/>
<accession>A0A3E2NF38</accession>
<proteinExistence type="predicted"/>
<comment type="caution">
    <text evidence="1">The sequence shown here is derived from an EMBL/GenBank/DDBJ whole genome shotgun (WGS) entry which is preliminary data.</text>
</comment>
<organism evidence="1 2">
    <name type="scientific">Lacrimispora amygdalina</name>
    <dbReference type="NCBI Taxonomy" id="253257"/>
    <lineage>
        <taxon>Bacteria</taxon>
        <taxon>Bacillati</taxon>
        <taxon>Bacillota</taxon>
        <taxon>Clostridia</taxon>
        <taxon>Lachnospirales</taxon>
        <taxon>Lachnospiraceae</taxon>
        <taxon>Lacrimispora</taxon>
    </lineage>
</organism>
<evidence type="ECO:0000313" key="1">
    <source>
        <dbReference type="EMBL" id="RFZ79604.1"/>
    </source>
</evidence>
<dbReference type="EMBL" id="QOHO01000021">
    <property type="protein sequence ID" value="RFZ79604.1"/>
    <property type="molecule type" value="Genomic_DNA"/>
</dbReference>